<comment type="caution">
    <text evidence="1">The sequence shown here is derived from an EMBL/GenBank/DDBJ whole genome shotgun (WGS) entry which is preliminary data.</text>
</comment>
<reference evidence="1" key="1">
    <citation type="journal article" date="2023" name="IMA Fungus">
        <title>Comparative genomic study of the Penicillium genus elucidates a diverse pangenome and 15 lateral gene transfer events.</title>
        <authorList>
            <person name="Petersen C."/>
            <person name="Sorensen T."/>
            <person name="Nielsen M.R."/>
            <person name="Sondergaard T.E."/>
            <person name="Sorensen J.L."/>
            <person name="Fitzpatrick D.A."/>
            <person name="Frisvad J.C."/>
            <person name="Nielsen K.L."/>
        </authorList>
    </citation>
    <scope>NUCLEOTIDE SEQUENCE</scope>
    <source>
        <strain evidence="1">IBT 17514</strain>
    </source>
</reference>
<sequence length="249" mass="27684">MQYVRSPTVLPFGEDPETKWHTEGSVLGIFSSVHEVLEAFMRAGGSRRTPTSLLFEYGIRYDENVDMEHACRTVVIKGIPSKFTITQLLSEIRGGQIFSATLMNTTAMLGLESAMVTFVTAQGAKSFVNMLARGDCGLLSLMGLNARVLGSPTFPMSEDLVARITRGKLTRCLRVERSKVKKAVRKLNKSAKCNIEFTCVDRGSESYLGPECVLEFPSVKMADWAHYVLTEDPVFEFSEVRFFPDPCDA</sequence>
<protein>
    <submittedName>
        <fullName evidence="1">Uncharacterized protein</fullName>
    </submittedName>
</protein>
<dbReference type="Proteomes" id="UP001215712">
    <property type="component" value="Unassembled WGS sequence"/>
</dbReference>
<reference evidence="1" key="2">
    <citation type="submission" date="2023-01" db="EMBL/GenBank/DDBJ databases">
        <authorList>
            <person name="Petersen C."/>
        </authorList>
    </citation>
    <scope>NUCLEOTIDE SEQUENCE</scope>
    <source>
        <strain evidence="1">IBT 17514</strain>
    </source>
</reference>
<dbReference type="EMBL" id="JAQJAN010000004">
    <property type="protein sequence ID" value="KAJ5731877.1"/>
    <property type="molecule type" value="Genomic_DNA"/>
</dbReference>
<gene>
    <name evidence="1" type="ORF">N7493_003358</name>
</gene>
<evidence type="ECO:0000313" key="2">
    <source>
        <dbReference type="Proteomes" id="UP001215712"/>
    </source>
</evidence>
<accession>A0AAD6HQ22</accession>
<organism evidence="1 2">
    <name type="scientific">Penicillium malachiteum</name>
    <dbReference type="NCBI Taxonomy" id="1324776"/>
    <lineage>
        <taxon>Eukaryota</taxon>
        <taxon>Fungi</taxon>
        <taxon>Dikarya</taxon>
        <taxon>Ascomycota</taxon>
        <taxon>Pezizomycotina</taxon>
        <taxon>Eurotiomycetes</taxon>
        <taxon>Eurotiomycetidae</taxon>
        <taxon>Eurotiales</taxon>
        <taxon>Aspergillaceae</taxon>
        <taxon>Penicillium</taxon>
    </lineage>
</organism>
<dbReference type="AlphaFoldDB" id="A0AAD6HQ22"/>
<evidence type="ECO:0000313" key="1">
    <source>
        <dbReference type="EMBL" id="KAJ5731877.1"/>
    </source>
</evidence>
<keyword evidence="2" id="KW-1185">Reference proteome</keyword>
<name>A0AAD6HQ22_9EURO</name>
<proteinExistence type="predicted"/>